<dbReference type="STRING" id="54.SAMN02745121_07928"/>
<evidence type="ECO:0000313" key="3">
    <source>
        <dbReference type="EMBL" id="SFF28516.1"/>
    </source>
</evidence>
<dbReference type="PROSITE" id="PS51257">
    <property type="entry name" value="PROKAR_LIPOPROTEIN"/>
    <property type="match status" value="1"/>
</dbReference>
<proteinExistence type="predicted"/>
<reference evidence="4" key="1">
    <citation type="submission" date="2016-10" db="EMBL/GenBank/DDBJ databases">
        <authorList>
            <person name="Varghese N."/>
            <person name="Submissions S."/>
        </authorList>
    </citation>
    <scope>NUCLEOTIDE SEQUENCE [LARGE SCALE GENOMIC DNA]</scope>
    <source>
        <strain evidence="4">ATCC 25963</strain>
    </source>
</reference>
<dbReference type="OrthoDB" id="5517429at2"/>
<protein>
    <recommendedName>
        <fullName evidence="5">Cytochrome c domain-containing protein</fullName>
    </recommendedName>
</protein>
<dbReference type="EMBL" id="FOMX01000042">
    <property type="protein sequence ID" value="SFF28516.1"/>
    <property type="molecule type" value="Genomic_DNA"/>
</dbReference>
<dbReference type="AlphaFoldDB" id="A0A1I2HIB8"/>
<evidence type="ECO:0000256" key="2">
    <source>
        <dbReference type="SAM" id="SignalP"/>
    </source>
</evidence>
<organism evidence="3 4">
    <name type="scientific">Nannocystis exedens</name>
    <dbReference type="NCBI Taxonomy" id="54"/>
    <lineage>
        <taxon>Bacteria</taxon>
        <taxon>Pseudomonadati</taxon>
        <taxon>Myxococcota</taxon>
        <taxon>Polyangia</taxon>
        <taxon>Nannocystales</taxon>
        <taxon>Nannocystaceae</taxon>
        <taxon>Nannocystis</taxon>
    </lineage>
</organism>
<feature type="chain" id="PRO_5011733108" description="Cytochrome c domain-containing protein" evidence="2">
    <location>
        <begin position="21"/>
        <end position="278"/>
    </location>
</feature>
<feature type="region of interest" description="Disordered" evidence="1">
    <location>
        <begin position="143"/>
        <end position="171"/>
    </location>
</feature>
<name>A0A1I2HIB8_9BACT</name>
<sequence>MSRKTSKSVSLALATTTLLAGCNQLEAIETEGSGGGGGGGVPPAVRAAFEGSCGKAGCHSPGATLPILAGDELDGILTGEINGVPLVTLGDTANSYLAIVMLPDALLSSLGLTRTVPRMPADNDFLNPNNQVILSWIGGAEFEGGGPDTTGGPDTDTDTDTGGTDTTGAPAEPTFANVQAIIDASCSCHFSAPSAANGMLEMPMGDSYGALVGVQSPTVDLNLVEPGDPAASYLYLKLAGGFEEAGGMGTLMPPVMGLMDDAKVALIEEWIAAGAMNN</sequence>
<evidence type="ECO:0008006" key="5">
    <source>
        <dbReference type="Google" id="ProtNLM"/>
    </source>
</evidence>
<accession>A0A1I2HIB8</accession>
<evidence type="ECO:0000313" key="4">
    <source>
        <dbReference type="Proteomes" id="UP000199400"/>
    </source>
</evidence>
<feature type="signal peptide" evidence="2">
    <location>
        <begin position="1"/>
        <end position="20"/>
    </location>
</feature>
<evidence type="ECO:0000256" key="1">
    <source>
        <dbReference type="SAM" id="MobiDB-lite"/>
    </source>
</evidence>
<feature type="compositionally biased region" description="Low complexity" evidence="1">
    <location>
        <begin position="150"/>
        <end position="168"/>
    </location>
</feature>
<dbReference type="Proteomes" id="UP000199400">
    <property type="component" value="Unassembled WGS sequence"/>
</dbReference>
<gene>
    <name evidence="3" type="ORF">SAMN02745121_07928</name>
</gene>
<keyword evidence="2" id="KW-0732">Signal</keyword>
<dbReference type="RefSeq" id="WP_143141324.1">
    <property type="nucleotide sequence ID" value="NZ_FOMX01000042.1"/>
</dbReference>
<keyword evidence="4" id="KW-1185">Reference proteome</keyword>